<dbReference type="InterPro" id="IPR050596">
    <property type="entry name" value="AspAT/PAT-like"/>
</dbReference>
<dbReference type="InterPro" id="IPR015421">
    <property type="entry name" value="PyrdxlP-dep_Trfase_major"/>
</dbReference>
<evidence type="ECO:0000313" key="8">
    <source>
        <dbReference type="EMBL" id="TYC08001.1"/>
    </source>
</evidence>
<dbReference type="InterPro" id="IPR004839">
    <property type="entry name" value="Aminotransferase_I/II_large"/>
</dbReference>
<sequence length="453" mass="46953">MPAQTQPAHVNSASANSVRPLPFEPRRVPLSATLAVNEAIARKRREGVRVLPLGFGEAGIPIHPALARELGAAAGRGGYGPVAGSAALRGAAAGYWSRRGLPTDPSAVVAGPGSKPLLYALLAALGGDVVVPSPSWVSYAAQASLAGAEPIRVATPPGEGGVPSPALLADAVVRARARGRDVRAVVVTLPDNPTGTIASEDAVRRLCAVAREQDLVIISDEIYRDLVHDPARTAPSPARHAPERTVVTTALSKSLAAGGWRLGVARLPDGPFGRALRDSVLGVASEIWSSAPAPMQHAAAYAFAEPPELVERVDRSRRLHAAVAAAVADRFTAAGARVPRPEGAFYVYPDFGPLRDALADNHGVRTADDLTGLLLERYGVGVLPGSSFGDAPSALRMRVAPSLLYGETDEQRLTALASPAPEALPWIADALDRLSEVLADLVETATAGQPVPA</sequence>
<dbReference type="Pfam" id="PF00155">
    <property type="entry name" value="Aminotran_1_2"/>
    <property type="match status" value="1"/>
</dbReference>
<dbReference type="GO" id="GO:0006520">
    <property type="term" value="P:amino acid metabolic process"/>
    <property type="evidence" value="ECO:0007669"/>
    <property type="project" value="InterPro"/>
</dbReference>
<evidence type="ECO:0000313" key="9">
    <source>
        <dbReference type="Proteomes" id="UP000322634"/>
    </source>
</evidence>
<feature type="region of interest" description="Disordered" evidence="6">
    <location>
        <begin position="1"/>
        <end position="22"/>
    </location>
</feature>
<dbReference type="GO" id="GO:0008483">
    <property type="term" value="F:transaminase activity"/>
    <property type="evidence" value="ECO:0007669"/>
    <property type="project" value="UniProtKB-KW"/>
</dbReference>
<gene>
    <name evidence="8" type="ORF">FXF65_39665</name>
</gene>
<evidence type="ECO:0000256" key="4">
    <source>
        <dbReference type="ARBA" id="ARBA00022679"/>
    </source>
</evidence>
<dbReference type="InterPro" id="IPR015422">
    <property type="entry name" value="PyrdxlP-dep_Trfase_small"/>
</dbReference>
<name>A0A5D0TNY9_9ACTN</name>
<dbReference type="EMBL" id="VSFF01000018">
    <property type="protein sequence ID" value="TYC08001.1"/>
    <property type="molecule type" value="Genomic_DNA"/>
</dbReference>
<dbReference type="Proteomes" id="UP000322634">
    <property type="component" value="Unassembled WGS sequence"/>
</dbReference>
<evidence type="ECO:0000256" key="2">
    <source>
        <dbReference type="ARBA" id="ARBA00007441"/>
    </source>
</evidence>
<proteinExistence type="inferred from homology"/>
<evidence type="ECO:0000256" key="6">
    <source>
        <dbReference type="SAM" id="MobiDB-lite"/>
    </source>
</evidence>
<feature type="compositionally biased region" description="Polar residues" evidence="6">
    <location>
        <begin position="1"/>
        <end position="17"/>
    </location>
</feature>
<dbReference type="SUPFAM" id="SSF53383">
    <property type="entry name" value="PLP-dependent transferases"/>
    <property type="match status" value="1"/>
</dbReference>
<keyword evidence="3 8" id="KW-0032">Aminotransferase</keyword>
<evidence type="ECO:0000256" key="3">
    <source>
        <dbReference type="ARBA" id="ARBA00022576"/>
    </source>
</evidence>
<dbReference type="InterPro" id="IPR015424">
    <property type="entry name" value="PyrdxlP-dep_Trfase"/>
</dbReference>
<dbReference type="OrthoDB" id="2192472at2"/>
<feature type="domain" description="Aminotransferase class I/classII large" evidence="7">
    <location>
        <begin position="69"/>
        <end position="400"/>
    </location>
</feature>
<keyword evidence="4 8" id="KW-0808">Transferase</keyword>
<keyword evidence="9" id="KW-1185">Reference proteome</keyword>
<keyword evidence="5" id="KW-0663">Pyridoxal phosphate</keyword>
<reference evidence="8 9" key="1">
    <citation type="submission" date="2019-08" db="EMBL/GenBank/DDBJ databases">
        <title>Actinomadura sp. nov. CYP1-5 isolated from mountain soil.</title>
        <authorList>
            <person name="Songsumanus A."/>
            <person name="Kuncharoen N."/>
            <person name="Kudo T."/>
            <person name="Yuki M."/>
            <person name="Igarashi Y."/>
            <person name="Tanasupawat S."/>
        </authorList>
    </citation>
    <scope>NUCLEOTIDE SEQUENCE [LARGE SCALE GENOMIC DNA]</scope>
    <source>
        <strain evidence="8 9">GKU157</strain>
    </source>
</reference>
<comment type="caution">
    <text evidence="8">The sequence shown here is derived from an EMBL/GenBank/DDBJ whole genome shotgun (WGS) entry which is preliminary data.</text>
</comment>
<dbReference type="Gene3D" id="3.90.1150.10">
    <property type="entry name" value="Aspartate Aminotransferase, domain 1"/>
    <property type="match status" value="1"/>
</dbReference>
<dbReference type="CDD" id="cd00609">
    <property type="entry name" value="AAT_like"/>
    <property type="match status" value="1"/>
</dbReference>
<accession>A0A5D0TNY9</accession>
<protein>
    <submittedName>
        <fullName evidence="8">Pyridoxal phosphate-dependent aminotransferase</fullName>
    </submittedName>
</protein>
<evidence type="ECO:0000256" key="5">
    <source>
        <dbReference type="ARBA" id="ARBA00022898"/>
    </source>
</evidence>
<dbReference type="PANTHER" id="PTHR46383:SF1">
    <property type="entry name" value="ASPARTATE AMINOTRANSFERASE"/>
    <property type="match status" value="1"/>
</dbReference>
<evidence type="ECO:0000256" key="1">
    <source>
        <dbReference type="ARBA" id="ARBA00001933"/>
    </source>
</evidence>
<comment type="cofactor">
    <cofactor evidence="1">
        <name>pyridoxal 5'-phosphate</name>
        <dbReference type="ChEBI" id="CHEBI:597326"/>
    </cofactor>
</comment>
<dbReference type="Gene3D" id="3.40.640.10">
    <property type="entry name" value="Type I PLP-dependent aspartate aminotransferase-like (Major domain)"/>
    <property type="match status" value="1"/>
</dbReference>
<comment type="similarity">
    <text evidence="2">Belongs to the class-I pyridoxal-phosphate-dependent aminotransferase family.</text>
</comment>
<dbReference type="AlphaFoldDB" id="A0A5D0TNY9"/>
<evidence type="ECO:0000259" key="7">
    <source>
        <dbReference type="Pfam" id="PF00155"/>
    </source>
</evidence>
<dbReference type="RefSeq" id="WP_148355634.1">
    <property type="nucleotide sequence ID" value="NZ_VSFF01000018.1"/>
</dbReference>
<organism evidence="8 9">
    <name type="scientific">Actinomadura syzygii</name>
    <dbReference type="NCBI Taxonomy" id="1427538"/>
    <lineage>
        <taxon>Bacteria</taxon>
        <taxon>Bacillati</taxon>
        <taxon>Actinomycetota</taxon>
        <taxon>Actinomycetes</taxon>
        <taxon>Streptosporangiales</taxon>
        <taxon>Thermomonosporaceae</taxon>
        <taxon>Actinomadura</taxon>
    </lineage>
</organism>
<dbReference type="GO" id="GO:0030170">
    <property type="term" value="F:pyridoxal phosphate binding"/>
    <property type="evidence" value="ECO:0007669"/>
    <property type="project" value="InterPro"/>
</dbReference>
<dbReference type="PANTHER" id="PTHR46383">
    <property type="entry name" value="ASPARTATE AMINOTRANSFERASE"/>
    <property type="match status" value="1"/>
</dbReference>